<gene>
    <name evidence="1" type="ORF">DPMN_111824</name>
</gene>
<reference evidence="1" key="2">
    <citation type="submission" date="2020-11" db="EMBL/GenBank/DDBJ databases">
        <authorList>
            <person name="McCartney M.A."/>
            <person name="Auch B."/>
            <person name="Kono T."/>
            <person name="Mallez S."/>
            <person name="Becker A."/>
            <person name="Gohl D.M."/>
            <person name="Silverstein K.A.T."/>
            <person name="Koren S."/>
            <person name="Bechman K.B."/>
            <person name="Herman A."/>
            <person name="Abrahante J.E."/>
            <person name="Garbe J."/>
        </authorList>
    </citation>
    <scope>NUCLEOTIDE SEQUENCE</scope>
    <source>
        <strain evidence="1">Duluth1</strain>
        <tissue evidence="1">Whole animal</tissue>
    </source>
</reference>
<keyword evidence="2" id="KW-1185">Reference proteome</keyword>
<comment type="caution">
    <text evidence="1">The sequence shown here is derived from an EMBL/GenBank/DDBJ whole genome shotgun (WGS) entry which is preliminary data.</text>
</comment>
<evidence type="ECO:0000313" key="1">
    <source>
        <dbReference type="EMBL" id="KAH3838415.1"/>
    </source>
</evidence>
<accession>A0A9D4KEJ2</accession>
<organism evidence="1 2">
    <name type="scientific">Dreissena polymorpha</name>
    <name type="common">Zebra mussel</name>
    <name type="synonym">Mytilus polymorpha</name>
    <dbReference type="NCBI Taxonomy" id="45954"/>
    <lineage>
        <taxon>Eukaryota</taxon>
        <taxon>Metazoa</taxon>
        <taxon>Spiralia</taxon>
        <taxon>Lophotrochozoa</taxon>
        <taxon>Mollusca</taxon>
        <taxon>Bivalvia</taxon>
        <taxon>Autobranchia</taxon>
        <taxon>Heteroconchia</taxon>
        <taxon>Euheterodonta</taxon>
        <taxon>Imparidentia</taxon>
        <taxon>Neoheterodontei</taxon>
        <taxon>Myida</taxon>
        <taxon>Dreissenoidea</taxon>
        <taxon>Dreissenidae</taxon>
        <taxon>Dreissena</taxon>
    </lineage>
</organism>
<protein>
    <submittedName>
        <fullName evidence="1">Uncharacterized protein</fullName>
    </submittedName>
</protein>
<proteinExistence type="predicted"/>
<dbReference type="Proteomes" id="UP000828390">
    <property type="component" value="Unassembled WGS sequence"/>
</dbReference>
<dbReference type="AlphaFoldDB" id="A0A9D4KEJ2"/>
<sequence length="64" mass="7270">MRKCEEILLFGKLDLVNVEVDTFTCLEMEPIPSKSGCSLHTGTIYISHSNILCTIRLFHPDDML</sequence>
<dbReference type="EMBL" id="JAIWYP010000004">
    <property type="protein sequence ID" value="KAH3838415.1"/>
    <property type="molecule type" value="Genomic_DNA"/>
</dbReference>
<name>A0A9D4KEJ2_DREPO</name>
<reference evidence="1" key="1">
    <citation type="journal article" date="2019" name="bioRxiv">
        <title>The Genome of the Zebra Mussel, Dreissena polymorpha: A Resource for Invasive Species Research.</title>
        <authorList>
            <person name="McCartney M.A."/>
            <person name="Auch B."/>
            <person name="Kono T."/>
            <person name="Mallez S."/>
            <person name="Zhang Y."/>
            <person name="Obille A."/>
            <person name="Becker A."/>
            <person name="Abrahante J.E."/>
            <person name="Garbe J."/>
            <person name="Badalamenti J.P."/>
            <person name="Herman A."/>
            <person name="Mangelson H."/>
            <person name="Liachko I."/>
            <person name="Sullivan S."/>
            <person name="Sone E.D."/>
            <person name="Koren S."/>
            <person name="Silverstein K.A.T."/>
            <person name="Beckman K.B."/>
            <person name="Gohl D.M."/>
        </authorList>
    </citation>
    <scope>NUCLEOTIDE SEQUENCE</scope>
    <source>
        <strain evidence="1">Duluth1</strain>
        <tissue evidence="1">Whole animal</tissue>
    </source>
</reference>
<evidence type="ECO:0000313" key="2">
    <source>
        <dbReference type="Proteomes" id="UP000828390"/>
    </source>
</evidence>